<sequence length="64" mass="7743">MLFEWFITWRWLIFFRDLSQNRLRNISRATFRGLAKLRILDLSSNQLESIDDGSFEGMPDLYEL</sequence>
<reference evidence="3" key="1">
    <citation type="journal article" date="2019" name="bioRxiv">
        <title>The Genome of the Zebra Mussel, Dreissena polymorpha: A Resource for Invasive Species Research.</title>
        <authorList>
            <person name="McCartney M.A."/>
            <person name="Auch B."/>
            <person name="Kono T."/>
            <person name="Mallez S."/>
            <person name="Zhang Y."/>
            <person name="Obille A."/>
            <person name="Becker A."/>
            <person name="Abrahante J.E."/>
            <person name="Garbe J."/>
            <person name="Badalamenti J.P."/>
            <person name="Herman A."/>
            <person name="Mangelson H."/>
            <person name="Liachko I."/>
            <person name="Sullivan S."/>
            <person name="Sone E.D."/>
            <person name="Koren S."/>
            <person name="Silverstein K.A.T."/>
            <person name="Beckman K.B."/>
            <person name="Gohl D.M."/>
        </authorList>
    </citation>
    <scope>NUCLEOTIDE SEQUENCE</scope>
    <source>
        <strain evidence="3">Duluth1</strain>
        <tissue evidence="3">Whole animal</tissue>
    </source>
</reference>
<organism evidence="3 4">
    <name type="scientific">Dreissena polymorpha</name>
    <name type="common">Zebra mussel</name>
    <name type="synonym">Mytilus polymorpha</name>
    <dbReference type="NCBI Taxonomy" id="45954"/>
    <lineage>
        <taxon>Eukaryota</taxon>
        <taxon>Metazoa</taxon>
        <taxon>Spiralia</taxon>
        <taxon>Lophotrochozoa</taxon>
        <taxon>Mollusca</taxon>
        <taxon>Bivalvia</taxon>
        <taxon>Autobranchia</taxon>
        <taxon>Heteroconchia</taxon>
        <taxon>Euheterodonta</taxon>
        <taxon>Imparidentia</taxon>
        <taxon>Neoheterodontei</taxon>
        <taxon>Myida</taxon>
        <taxon>Dreissenoidea</taxon>
        <taxon>Dreissenidae</taxon>
        <taxon>Dreissena</taxon>
    </lineage>
</organism>
<dbReference type="Gene3D" id="3.80.10.10">
    <property type="entry name" value="Ribonuclease Inhibitor"/>
    <property type="match status" value="1"/>
</dbReference>
<name>A0A9D3Y4D7_DREPO</name>
<dbReference type="InterPro" id="IPR001611">
    <property type="entry name" value="Leu-rich_rpt"/>
</dbReference>
<dbReference type="PRINTS" id="PR00019">
    <property type="entry name" value="LEURICHRPT"/>
</dbReference>
<evidence type="ECO:0000313" key="3">
    <source>
        <dbReference type="EMBL" id="KAH3691706.1"/>
    </source>
</evidence>
<dbReference type="PROSITE" id="PS51450">
    <property type="entry name" value="LRR"/>
    <property type="match status" value="1"/>
</dbReference>
<comment type="caution">
    <text evidence="3">The sequence shown here is derived from an EMBL/GenBank/DDBJ whole genome shotgun (WGS) entry which is preliminary data.</text>
</comment>
<protein>
    <submittedName>
        <fullName evidence="3">Uncharacterized protein</fullName>
    </submittedName>
</protein>
<keyword evidence="2" id="KW-0677">Repeat</keyword>
<keyword evidence="4" id="KW-1185">Reference proteome</keyword>
<proteinExistence type="predicted"/>
<dbReference type="InterPro" id="IPR032675">
    <property type="entry name" value="LRR_dom_sf"/>
</dbReference>
<gene>
    <name evidence="3" type="ORF">DPMN_194105</name>
</gene>
<dbReference type="PANTHER" id="PTHR24366">
    <property type="entry name" value="IG(IMMUNOGLOBULIN) AND LRR(LEUCINE RICH REPEAT) DOMAINS"/>
    <property type="match status" value="1"/>
</dbReference>
<dbReference type="SMART" id="SM00369">
    <property type="entry name" value="LRR_TYP"/>
    <property type="match status" value="2"/>
</dbReference>
<dbReference type="EMBL" id="JAIWYP010000031">
    <property type="protein sequence ID" value="KAH3691706.1"/>
    <property type="molecule type" value="Genomic_DNA"/>
</dbReference>
<dbReference type="Proteomes" id="UP000828390">
    <property type="component" value="Unassembled WGS sequence"/>
</dbReference>
<dbReference type="InterPro" id="IPR003591">
    <property type="entry name" value="Leu-rich_rpt_typical-subtyp"/>
</dbReference>
<evidence type="ECO:0000256" key="1">
    <source>
        <dbReference type="ARBA" id="ARBA00022614"/>
    </source>
</evidence>
<dbReference type="AlphaFoldDB" id="A0A9D3Y4D7"/>
<evidence type="ECO:0000256" key="2">
    <source>
        <dbReference type="ARBA" id="ARBA00022737"/>
    </source>
</evidence>
<dbReference type="SUPFAM" id="SSF52058">
    <property type="entry name" value="L domain-like"/>
    <property type="match status" value="1"/>
</dbReference>
<reference evidence="3" key="2">
    <citation type="submission" date="2020-11" db="EMBL/GenBank/DDBJ databases">
        <authorList>
            <person name="McCartney M.A."/>
            <person name="Auch B."/>
            <person name="Kono T."/>
            <person name="Mallez S."/>
            <person name="Becker A."/>
            <person name="Gohl D.M."/>
            <person name="Silverstein K.A.T."/>
            <person name="Koren S."/>
            <person name="Bechman K.B."/>
            <person name="Herman A."/>
            <person name="Abrahante J.E."/>
            <person name="Garbe J."/>
        </authorList>
    </citation>
    <scope>NUCLEOTIDE SEQUENCE</scope>
    <source>
        <strain evidence="3">Duluth1</strain>
        <tissue evidence="3">Whole animal</tissue>
    </source>
</reference>
<accession>A0A9D3Y4D7</accession>
<evidence type="ECO:0000313" key="4">
    <source>
        <dbReference type="Proteomes" id="UP000828390"/>
    </source>
</evidence>
<keyword evidence="1" id="KW-0433">Leucine-rich repeat</keyword>
<dbReference type="Pfam" id="PF13855">
    <property type="entry name" value="LRR_8"/>
    <property type="match status" value="1"/>
</dbReference>